<evidence type="ECO:0000313" key="10">
    <source>
        <dbReference type="EMBL" id="KAF2964213.1"/>
    </source>
</evidence>
<evidence type="ECO:0000256" key="2">
    <source>
        <dbReference type="ARBA" id="ARBA00022553"/>
    </source>
</evidence>
<dbReference type="SMART" id="SM00825">
    <property type="entry name" value="PKS_KS"/>
    <property type="match status" value="1"/>
</dbReference>
<dbReference type="PANTHER" id="PTHR43775">
    <property type="entry name" value="FATTY ACID SYNTHASE"/>
    <property type="match status" value="1"/>
</dbReference>
<keyword evidence="2" id="KW-0597">Phosphoprotein</keyword>
<feature type="domain" description="Carrier" evidence="7">
    <location>
        <begin position="1288"/>
        <end position="1362"/>
    </location>
</feature>
<organism evidence="10 11">
    <name type="scientific">Xylaria multiplex</name>
    <dbReference type="NCBI Taxonomy" id="323545"/>
    <lineage>
        <taxon>Eukaryota</taxon>
        <taxon>Fungi</taxon>
        <taxon>Dikarya</taxon>
        <taxon>Ascomycota</taxon>
        <taxon>Pezizomycotina</taxon>
        <taxon>Sordariomycetes</taxon>
        <taxon>Xylariomycetidae</taxon>
        <taxon>Xylariales</taxon>
        <taxon>Xylariaceae</taxon>
        <taxon>Xylaria</taxon>
    </lineage>
</organism>
<dbReference type="Pfam" id="PF00326">
    <property type="entry name" value="Peptidase_S9"/>
    <property type="match status" value="1"/>
</dbReference>
<dbReference type="InterPro" id="IPR001375">
    <property type="entry name" value="Peptidase_S9_cat"/>
</dbReference>
<feature type="domain" description="PKS/mFAS DH" evidence="9">
    <location>
        <begin position="908"/>
        <end position="1222"/>
    </location>
</feature>
<dbReference type="InterPro" id="IPR042104">
    <property type="entry name" value="PKS_dehydratase_sf"/>
</dbReference>
<feature type="domain" description="Carrier" evidence="7">
    <location>
        <begin position="1410"/>
        <end position="1484"/>
    </location>
</feature>
<evidence type="ECO:0000256" key="4">
    <source>
        <dbReference type="ARBA" id="ARBA00022679"/>
    </source>
</evidence>
<feature type="region of interest" description="N-terminal hotdog fold" evidence="6">
    <location>
        <begin position="908"/>
        <end position="1044"/>
    </location>
</feature>
<dbReference type="InterPro" id="IPR016035">
    <property type="entry name" value="Acyl_Trfase/lysoPLipase"/>
</dbReference>
<dbReference type="InterPro" id="IPR041068">
    <property type="entry name" value="HTH_51"/>
</dbReference>
<dbReference type="SUPFAM" id="SSF53335">
    <property type="entry name" value="S-adenosyl-L-methionine-dependent methyltransferases"/>
    <property type="match status" value="1"/>
</dbReference>
<dbReference type="PROSITE" id="PS52004">
    <property type="entry name" value="KS3_2"/>
    <property type="match status" value="1"/>
</dbReference>
<dbReference type="Pfam" id="PF14765">
    <property type="entry name" value="PS-DH"/>
    <property type="match status" value="1"/>
</dbReference>
<reference evidence="10 11" key="1">
    <citation type="submission" date="2019-12" db="EMBL/GenBank/DDBJ databases">
        <title>Draft genome sequence of the ascomycete Xylaria multiplex DSM 110363.</title>
        <authorList>
            <person name="Buettner E."/>
            <person name="Kellner H."/>
        </authorList>
    </citation>
    <scope>NUCLEOTIDE SEQUENCE [LARGE SCALE GENOMIC DNA]</scope>
    <source>
        <strain evidence="10 11">DSM 110363</strain>
    </source>
</reference>
<keyword evidence="5" id="KW-0511">Multifunctional enzyme</keyword>
<dbReference type="Pfam" id="PF07859">
    <property type="entry name" value="Abhydrolase_3"/>
    <property type="match status" value="1"/>
</dbReference>
<dbReference type="GO" id="GO:0044550">
    <property type="term" value="P:secondary metabolite biosynthetic process"/>
    <property type="evidence" value="ECO:0007669"/>
    <property type="project" value="TreeGrafter"/>
</dbReference>
<feature type="domain" description="Ketosynthase family 3 (KS3)" evidence="8">
    <location>
        <begin position="15"/>
        <end position="431"/>
    </location>
</feature>
<dbReference type="PROSITE" id="PS00012">
    <property type="entry name" value="PHOSPHOPANTETHEINE"/>
    <property type="match status" value="1"/>
</dbReference>
<dbReference type="InterPro" id="IPR013094">
    <property type="entry name" value="AB_hydrolase_3"/>
</dbReference>
<dbReference type="InterPro" id="IPR020806">
    <property type="entry name" value="PKS_PP-bd"/>
</dbReference>
<dbReference type="Gene3D" id="3.40.47.10">
    <property type="match status" value="1"/>
</dbReference>
<dbReference type="SMART" id="SM00823">
    <property type="entry name" value="PKS_PP"/>
    <property type="match status" value="2"/>
</dbReference>
<dbReference type="GO" id="GO:0008168">
    <property type="term" value="F:methyltransferase activity"/>
    <property type="evidence" value="ECO:0007669"/>
    <property type="project" value="UniProtKB-KW"/>
</dbReference>
<feature type="region of interest" description="C-terminal hotdog fold" evidence="6">
    <location>
        <begin position="1071"/>
        <end position="1222"/>
    </location>
</feature>
<dbReference type="InterPro" id="IPR036736">
    <property type="entry name" value="ACP-like_sf"/>
</dbReference>
<feature type="active site" description="Proton donor; for dehydratase activity" evidence="6">
    <location>
        <position position="1132"/>
    </location>
</feature>
<dbReference type="PROSITE" id="PS50075">
    <property type="entry name" value="CARRIER"/>
    <property type="match status" value="2"/>
</dbReference>
<dbReference type="InterPro" id="IPR014030">
    <property type="entry name" value="Ketoacyl_synth_N"/>
</dbReference>
<dbReference type="Gene3D" id="3.40.50.150">
    <property type="entry name" value="Vaccinia Virus protein VP39"/>
    <property type="match status" value="1"/>
</dbReference>
<dbReference type="InterPro" id="IPR049900">
    <property type="entry name" value="PKS_mFAS_DH"/>
</dbReference>
<dbReference type="GO" id="GO:0004312">
    <property type="term" value="F:fatty acid synthase activity"/>
    <property type="evidence" value="ECO:0007669"/>
    <property type="project" value="TreeGrafter"/>
</dbReference>
<evidence type="ECO:0000256" key="3">
    <source>
        <dbReference type="ARBA" id="ARBA00022603"/>
    </source>
</evidence>
<dbReference type="CDD" id="cd02440">
    <property type="entry name" value="AdoMet_MTases"/>
    <property type="match status" value="1"/>
</dbReference>
<dbReference type="Gene3D" id="3.40.50.1820">
    <property type="entry name" value="alpha/beta hydrolase"/>
    <property type="match status" value="1"/>
</dbReference>
<dbReference type="CDD" id="cd00833">
    <property type="entry name" value="PKS"/>
    <property type="match status" value="1"/>
</dbReference>
<dbReference type="Pfam" id="PF00550">
    <property type="entry name" value="PP-binding"/>
    <property type="match status" value="2"/>
</dbReference>
<dbReference type="GO" id="GO:0008236">
    <property type="term" value="F:serine-type peptidase activity"/>
    <property type="evidence" value="ECO:0007669"/>
    <property type="project" value="InterPro"/>
</dbReference>
<dbReference type="InterPro" id="IPR014031">
    <property type="entry name" value="Ketoacyl_synth_C"/>
</dbReference>
<dbReference type="GO" id="GO:0006633">
    <property type="term" value="P:fatty acid biosynthetic process"/>
    <property type="evidence" value="ECO:0007669"/>
    <property type="project" value="TreeGrafter"/>
</dbReference>
<dbReference type="Proteomes" id="UP000481858">
    <property type="component" value="Unassembled WGS sequence"/>
</dbReference>
<dbReference type="SMART" id="SM00827">
    <property type="entry name" value="PKS_AT"/>
    <property type="match status" value="1"/>
</dbReference>
<dbReference type="Pfam" id="PF00109">
    <property type="entry name" value="ketoacyl-synt"/>
    <property type="match status" value="1"/>
</dbReference>
<dbReference type="SMART" id="SM01294">
    <property type="entry name" value="PKS_PP_betabranch"/>
    <property type="match status" value="1"/>
</dbReference>
<dbReference type="InterPro" id="IPR001227">
    <property type="entry name" value="Ac_transferase_dom_sf"/>
</dbReference>
<dbReference type="EMBL" id="WUBL01000161">
    <property type="protein sequence ID" value="KAF2964213.1"/>
    <property type="molecule type" value="Genomic_DNA"/>
</dbReference>
<dbReference type="Pfam" id="PF18558">
    <property type="entry name" value="HTH_51"/>
    <property type="match status" value="1"/>
</dbReference>
<gene>
    <name evidence="10" type="ORF">GQX73_g9357</name>
</gene>
<dbReference type="GO" id="GO:0032259">
    <property type="term" value="P:methylation"/>
    <property type="evidence" value="ECO:0007669"/>
    <property type="project" value="UniProtKB-KW"/>
</dbReference>
<dbReference type="InterPro" id="IPR016036">
    <property type="entry name" value="Malonyl_transacylase_ACP-bd"/>
</dbReference>
<keyword evidence="11" id="KW-1185">Reference proteome</keyword>
<dbReference type="InterPro" id="IPR049551">
    <property type="entry name" value="PKS_DH_C"/>
</dbReference>
<dbReference type="InterPro" id="IPR009081">
    <property type="entry name" value="PP-bd_ACP"/>
</dbReference>
<dbReference type="InterPro" id="IPR029063">
    <property type="entry name" value="SAM-dependent_MTases_sf"/>
</dbReference>
<name>A0A7C8MMM3_9PEZI</name>
<keyword evidence="3" id="KW-0489">Methyltransferase</keyword>
<dbReference type="SUPFAM" id="SSF55048">
    <property type="entry name" value="Probable ACP-binding domain of malonyl-CoA ACP transacylase"/>
    <property type="match status" value="1"/>
</dbReference>
<dbReference type="SUPFAM" id="SSF47336">
    <property type="entry name" value="ACP-like"/>
    <property type="match status" value="2"/>
</dbReference>
<dbReference type="Gene3D" id="1.10.1200.10">
    <property type="entry name" value="ACP-like"/>
    <property type="match status" value="2"/>
</dbReference>
<dbReference type="SUPFAM" id="SSF53474">
    <property type="entry name" value="alpha/beta-Hydrolases"/>
    <property type="match status" value="1"/>
</dbReference>
<dbReference type="PANTHER" id="PTHR43775:SF21">
    <property type="entry name" value="NON-REDUCING POLYKETIDE SYNTHASE AUSA-RELATED"/>
    <property type="match status" value="1"/>
</dbReference>
<comment type="caution">
    <text evidence="10">The sequence shown here is derived from an EMBL/GenBank/DDBJ whole genome shotgun (WGS) entry which is preliminary data.</text>
</comment>
<dbReference type="InterPro" id="IPR050091">
    <property type="entry name" value="PKS_NRPS_Biosynth_Enz"/>
</dbReference>
<dbReference type="SUPFAM" id="SSF53901">
    <property type="entry name" value="Thiolase-like"/>
    <property type="match status" value="1"/>
</dbReference>
<dbReference type="PROSITE" id="PS52019">
    <property type="entry name" value="PKS_MFAS_DH"/>
    <property type="match status" value="1"/>
</dbReference>
<evidence type="ECO:0000256" key="1">
    <source>
        <dbReference type="ARBA" id="ARBA00022450"/>
    </source>
</evidence>
<dbReference type="Pfam" id="PF08242">
    <property type="entry name" value="Methyltransf_12"/>
    <property type="match status" value="1"/>
</dbReference>
<dbReference type="InterPro" id="IPR013217">
    <property type="entry name" value="Methyltransf_12"/>
</dbReference>
<dbReference type="GO" id="GO:0006508">
    <property type="term" value="P:proteolysis"/>
    <property type="evidence" value="ECO:0007669"/>
    <property type="project" value="InterPro"/>
</dbReference>
<sequence>MGSTNHDDQQRDMPPNAIAVVGMGCKFPGADSVEEYWHLLETGRSMVSEPPTGRFPTQDHKRSTEKSVFFGNFLSDVSSFDNRFFKRSSREAASMDPQQRLLLEVAYQALESSGFFRPQENEQDLEVGCFVGVCASDYNDNVASHPPNAFSTLGTLRAFLTGKISHFFGFSGPSITYDTACSSSAVAIDAACKAILHGDCTSAIAGGVSIFTSPHFYQNLAQATFLSPTGPTKPFDESADGYCRGEGVGLVVLKRLSKAIEDGDNILGTILSTAVKQSSNKVPITVPHSGSHASLYRKVLEIAKIGPEEVSYLEAHGSGTPVGDPREIEAIMDVFHSPQRQTPIYISSVKGNIGHTEGASGVAGLIKTLLMLQRRAVPRQVSFQRINPKIKIDTVQCRIPTNTMPWVADTLIACVNNYGAAGSIAALLVKEAGTLMPPPMPIKLLSKYPVFLSANSPQSLADNCEKLRQHIAACPSLSLADIAFNLSEKQNRMLPKALVATVSNLSELDEQLRITASAPDGQIYNAHPEPRRVVLTFGGQINRFIGLSKSVYDGSALLRKYLHECDEVVKGFGYSGIFPGIFSTAPIDDIVLLQTSQFALHYACARSWIVCGLKVDRIVGHSFGQLVALTISGVLSLEDGLRLAYGRAVLMKEKWGAERGSMVALDADRRTTLSLIEAVKKMNPVSAIEIACFNGPRSHVLVGSVSEIRSVEEVIKTAMTIKYKVLNVTHGFHSRFCDPIIADLEELAQTLQYNTPKIPIELTSHYESVPNAQIIAEHTRTSVDFESAIKRIEKQYGACTWIEAGSNTSVTSIVRRCVSDSGNHLFCPVDLTKDDGLSSLAGVTANLWKNGHHVQFWPLHRSNRASYQSFNFPPYQFEKTKHWLEFGFEIFESPKVSITPEFVEKSPEPVLITFSGFTDTAQHQAIFTIDPRSAEWRILVEGHAVLQQPLCPAPLYMELVYQASRKVAAAKNIASSLYARLEDLEIVSSLGTSTDKVVQLVLTQTDQTGHKWAFSFESQSRDGINRERANTHATGKFEIFTKDDKSAVVGLSRMARLLKYQGLEEVASQHDGEAVHGSIIYNIFSRVVNYHDFYKGVRHVAGNQGTVVAQVSLPESQPSEIQSLVSNPVAIDNFFQVAGLYTNCLSPCPEDEVYVCTQVDSVHLSPDFNGQLLKQWKVCAISSRVNDREIQNDIFVLDPLTEAVVFVAFGARFNKVRISSLTKVLSRVNQATDSPASPICLPSNKKSTAPIPPVVIEKYAAIEAQPIATSSVRVLVSNDVPIPNPTDIGLEDEVRKLLSRVTDVPAQSFRGDVTLTDLGIDSLMATEVVSEVEQQFHISIPQDHLPDLQAFSSFCHYITSRCGGQRQSSFNQALAPPSAPVPIPLMPALSHEAVQRVEWAGESEKSQQHNDILSRLASLLGSHLECPASDFTRSTNLAERGLDSLLCMELMSDVEKEFGVPIDLAQLTMDSNYGELADILLNVVTPGFVAVGTPTSTQVGTPPIAVLTPAVDSAVTAKLENLFPKMVSSPSYSPDLSNAPKVFEAIKHDFNELAAANQFTGFYDKVFEKESQLVLAYTVETFADLGVRLDELKTGAEIPQLNTLAKHDHLREALYDVLRDGKLLDYDGNKYIRSEVPVDTVPSKTLLREILRDFPQFATDHKLLDLCGSTLAKLMTGAKDPISHLFGSKKNRDILESFYGSSPSYVTMSQLLTSFLKKALSTASPGNPDGKFRIIEIGAGTGATTKWVVDGLVKLGIPIEYTFTDISAALVAGGKRKFSNYNCMKYTTINIENEPPVELQGQFDVVLSTNCIHATKNLSNSFKNINKLLQPQGFVSVVEFTKRLYWFDIVFGLLDGWWLFEDGRRYVLTCPEFWDDRMRGSGFEHVSWTGGSSPESNLVRIITGFKQSVGEPHLYCSIPQETASGVETLAFKHTDKNIPLRADVHYPPRTLAADYKAWNIGLMIHGGGHVMLSRKDVRPRQTQLLLKHGVLPVSVDYRLCPETTIVDGPLVDVSDAYAWARNTLPFLKLKNSSVRIDPSRVIVIGWSTGGTLAMSLGFTSVPRGLPPPEGILVFYCPTNYEDEFWQKPNMPDHSEAYSQDEFDILESVRHAPITAYNPPRELVAAGGWMTPKDARSRLVLHMNWRGQTLPVLFNGLPPSETVLETERSEFARMEQPPKENIIKASPYSQIVRGNYKSPTYIVFGMKDDLIPWQQAQQTADALKEAGVESGITLVPDQPHLFDMFRDPDGKRWEAVLDGYRFLLNRIEKKLH</sequence>
<dbReference type="InParanoid" id="A0A7C8MMM3"/>
<evidence type="ECO:0000259" key="7">
    <source>
        <dbReference type="PROSITE" id="PS50075"/>
    </source>
</evidence>
<dbReference type="Gene3D" id="3.10.129.110">
    <property type="entry name" value="Polyketide synthase dehydratase"/>
    <property type="match status" value="1"/>
</dbReference>
<evidence type="ECO:0000256" key="5">
    <source>
        <dbReference type="ARBA" id="ARBA00023268"/>
    </source>
</evidence>
<dbReference type="InterPro" id="IPR020841">
    <property type="entry name" value="PKS_Beta-ketoAc_synthase_dom"/>
</dbReference>
<evidence type="ECO:0000259" key="9">
    <source>
        <dbReference type="PROSITE" id="PS52019"/>
    </source>
</evidence>
<evidence type="ECO:0000259" key="8">
    <source>
        <dbReference type="PROSITE" id="PS52004"/>
    </source>
</evidence>
<protein>
    <submittedName>
        <fullName evidence="10">Uncharacterized protein</fullName>
    </submittedName>
</protein>
<dbReference type="GO" id="GO:0031177">
    <property type="term" value="F:phosphopantetheine binding"/>
    <property type="evidence" value="ECO:0007669"/>
    <property type="project" value="InterPro"/>
</dbReference>
<dbReference type="InterPro" id="IPR029058">
    <property type="entry name" value="AB_hydrolase_fold"/>
</dbReference>
<dbReference type="Gene3D" id="3.30.70.3290">
    <property type="match status" value="1"/>
</dbReference>
<dbReference type="Pfam" id="PF02801">
    <property type="entry name" value="Ketoacyl-synt_C"/>
    <property type="match status" value="1"/>
</dbReference>
<dbReference type="Gene3D" id="3.40.366.10">
    <property type="entry name" value="Malonyl-Coenzyme A Acyl Carrier Protein, domain 2"/>
    <property type="match status" value="1"/>
</dbReference>
<evidence type="ECO:0000256" key="6">
    <source>
        <dbReference type="PROSITE-ProRule" id="PRU01363"/>
    </source>
</evidence>
<dbReference type="InterPro" id="IPR006162">
    <property type="entry name" value="Ppantetheine_attach_site"/>
</dbReference>
<dbReference type="InterPro" id="IPR014043">
    <property type="entry name" value="Acyl_transferase_dom"/>
</dbReference>
<proteinExistence type="predicted"/>
<dbReference type="OrthoDB" id="329835at2759"/>
<dbReference type="InterPro" id="IPR016039">
    <property type="entry name" value="Thiolase-like"/>
</dbReference>
<dbReference type="SUPFAM" id="SSF52151">
    <property type="entry name" value="FabD/lysophospholipase-like"/>
    <property type="match status" value="1"/>
</dbReference>
<keyword evidence="1" id="KW-0596">Phosphopantetheine</keyword>
<evidence type="ECO:0000313" key="11">
    <source>
        <dbReference type="Proteomes" id="UP000481858"/>
    </source>
</evidence>
<keyword evidence="4" id="KW-0808">Transferase</keyword>
<accession>A0A7C8MMM3</accession>
<feature type="active site" description="Proton acceptor; for dehydratase activity" evidence="6">
    <location>
        <position position="943"/>
    </location>
</feature>
<dbReference type="Pfam" id="PF00698">
    <property type="entry name" value="Acyl_transf_1"/>
    <property type="match status" value="1"/>
</dbReference>